<feature type="compositionally biased region" description="Basic and acidic residues" evidence="7">
    <location>
        <begin position="1"/>
        <end position="10"/>
    </location>
</feature>
<keyword evidence="6" id="KW-0539">Nucleus</keyword>
<evidence type="ECO:0000256" key="3">
    <source>
        <dbReference type="ARBA" id="ARBA00023054"/>
    </source>
</evidence>
<proteinExistence type="predicted"/>
<evidence type="ECO:0000259" key="8">
    <source>
        <dbReference type="PROSITE" id="PS51519"/>
    </source>
</evidence>
<reference evidence="9" key="1">
    <citation type="submission" date="2022-02" db="EMBL/GenBank/DDBJ databases">
        <authorList>
            <person name="Henning P.M."/>
            <person name="McCubbin A.G."/>
            <person name="Shore J.S."/>
        </authorList>
    </citation>
    <scope>NUCLEOTIDE SEQUENCE</scope>
    <source>
        <strain evidence="9">F60SS</strain>
        <tissue evidence="9">Leaves</tissue>
    </source>
</reference>
<keyword evidence="4" id="KW-0238">DNA-binding</keyword>
<dbReference type="AlphaFoldDB" id="A0A9Q0J732"/>
<name>A0A9Q0J732_9ROSI</name>
<evidence type="ECO:0000313" key="10">
    <source>
        <dbReference type="Proteomes" id="UP001141552"/>
    </source>
</evidence>
<dbReference type="OrthoDB" id="6270329at2759"/>
<dbReference type="EMBL" id="JAKUCV010005522">
    <property type="protein sequence ID" value="KAJ4830848.1"/>
    <property type="molecule type" value="Genomic_DNA"/>
</dbReference>
<dbReference type="InterPro" id="IPR044607">
    <property type="entry name" value="RKD-like"/>
</dbReference>
<dbReference type="PROSITE" id="PS51519">
    <property type="entry name" value="RWP_RK"/>
    <property type="match status" value="1"/>
</dbReference>
<dbReference type="Proteomes" id="UP001141552">
    <property type="component" value="Unassembled WGS sequence"/>
</dbReference>
<keyword evidence="10" id="KW-1185">Reference proteome</keyword>
<dbReference type="PANTHER" id="PTHR46373:SF5">
    <property type="entry name" value="RWP-RK DOMAIN PROTEIN"/>
    <property type="match status" value="1"/>
</dbReference>
<evidence type="ECO:0000256" key="7">
    <source>
        <dbReference type="SAM" id="MobiDB-lite"/>
    </source>
</evidence>
<evidence type="ECO:0000256" key="4">
    <source>
        <dbReference type="ARBA" id="ARBA00023125"/>
    </source>
</evidence>
<dbReference type="InterPro" id="IPR003035">
    <property type="entry name" value="RWP-RK_dom"/>
</dbReference>
<dbReference type="GO" id="GO:0003677">
    <property type="term" value="F:DNA binding"/>
    <property type="evidence" value="ECO:0007669"/>
    <property type="project" value="UniProtKB-KW"/>
</dbReference>
<feature type="region of interest" description="Disordered" evidence="7">
    <location>
        <begin position="370"/>
        <end position="415"/>
    </location>
</feature>
<evidence type="ECO:0000256" key="5">
    <source>
        <dbReference type="ARBA" id="ARBA00023163"/>
    </source>
</evidence>
<evidence type="ECO:0000256" key="6">
    <source>
        <dbReference type="ARBA" id="ARBA00023242"/>
    </source>
</evidence>
<evidence type="ECO:0000256" key="2">
    <source>
        <dbReference type="ARBA" id="ARBA00023015"/>
    </source>
</evidence>
<keyword evidence="5" id="KW-0804">Transcription</keyword>
<accession>A0A9Q0J732</accession>
<feature type="region of interest" description="Disordered" evidence="7">
    <location>
        <begin position="1"/>
        <end position="20"/>
    </location>
</feature>
<gene>
    <name evidence="9" type="ORF">Tsubulata_028538</name>
</gene>
<feature type="compositionally biased region" description="Polar residues" evidence="7">
    <location>
        <begin position="373"/>
        <end position="387"/>
    </location>
</feature>
<evidence type="ECO:0000313" key="9">
    <source>
        <dbReference type="EMBL" id="KAJ4830848.1"/>
    </source>
</evidence>
<dbReference type="GO" id="GO:0003700">
    <property type="term" value="F:DNA-binding transcription factor activity"/>
    <property type="evidence" value="ECO:0007669"/>
    <property type="project" value="InterPro"/>
</dbReference>
<keyword evidence="2" id="KW-0805">Transcription regulation</keyword>
<feature type="region of interest" description="Disordered" evidence="7">
    <location>
        <begin position="120"/>
        <end position="178"/>
    </location>
</feature>
<comment type="function">
    <text evidence="1">Putative transcription factor.</text>
</comment>
<organism evidence="9 10">
    <name type="scientific">Turnera subulata</name>
    <dbReference type="NCBI Taxonomy" id="218843"/>
    <lineage>
        <taxon>Eukaryota</taxon>
        <taxon>Viridiplantae</taxon>
        <taxon>Streptophyta</taxon>
        <taxon>Embryophyta</taxon>
        <taxon>Tracheophyta</taxon>
        <taxon>Spermatophyta</taxon>
        <taxon>Magnoliopsida</taxon>
        <taxon>eudicotyledons</taxon>
        <taxon>Gunneridae</taxon>
        <taxon>Pentapetalae</taxon>
        <taxon>rosids</taxon>
        <taxon>fabids</taxon>
        <taxon>Malpighiales</taxon>
        <taxon>Passifloraceae</taxon>
        <taxon>Turnera</taxon>
    </lineage>
</organism>
<keyword evidence="3" id="KW-0175">Coiled coil</keyword>
<feature type="compositionally biased region" description="Basic and acidic residues" evidence="7">
    <location>
        <begin position="155"/>
        <end position="164"/>
    </location>
</feature>
<comment type="caution">
    <text evidence="9">The sequence shown here is derived from an EMBL/GenBank/DDBJ whole genome shotgun (WGS) entry which is preliminary data.</text>
</comment>
<feature type="domain" description="RWP-RK" evidence="8">
    <location>
        <begin position="398"/>
        <end position="485"/>
    </location>
</feature>
<reference evidence="9" key="2">
    <citation type="journal article" date="2023" name="Plants (Basel)">
        <title>Annotation of the Turnera subulata (Passifloraceae) Draft Genome Reveals the S-Locus Evolved after the Divergence of Turneroideae from Passifloroideae in a Stepwise Manner.</title>
        <authorList>
            <person name="Henning P.M."/>
            <person name="Roalson E.H."/>
            <person name="Mir W."/>
            <person name="McCubbin A.G."/>
            <person name="Shore J.S."/>
        </authorList>
    </citation>
    <scope>NUCLEOTIDE SEQUENCE</scope>
    <source>
        <strain evidence="9">F60SS</strain>
    </source>
</reference>
<evidence type="ECO:0000256" key="1">
    <source>
        <dbReference type="ARBA" id="ARBA00004049"/>
    </source>
</evidence>
<sequence length="518" mass="56536">MGDPGKKPDPRAMVPYHDPHDTSFDEDFANYVLDSSNPSLANFPHMDQAFSSLFPPPMAGDHFEYGSTSMANSNDQMEDPLGPLYDPALLEMIGHWDDLGIDDDDPPVPPTMQMGGQVPGAMDVGGSSSNGGMPIPPPAWPQGSGQFSGGQNDASDPKGKKPIQEDWPPVGGSGYTPSWGSIPQGYSPYYGGMPNPAWKPLTIREPSSGGGSGGGTSNGGMPYPAWTPPVNFSSQTYGGVNGGGTSNGGMPTPVWPQATSSLAPFSCCNCQVLREIIHTDGQRTSKLHIHGIVGAICHAIMEYVNFGSLIPRYQMIDLSGYTLLDIKQLLQQYCDDRMMAGWAMLTDPLSSYYETLAAGLEWVDYMSSDEISDPSTPNSSGEGQSADPTEGENEVDKDKMPMPPRSHLARQRERTSKMTLRDLDDVFHLTIEQAAKKMGLCTTVIKRICRKHQLKRWPQRKVKSIRRRLAKEKLRMNTGNAKERALAKVEILKLLRELDIVCKRNEKEPPPPPPPSSE</sequence>
<feature type="compositionally biased region" description="Polar residues" evidence="7">
    <location>
        <begin position="143"/>
        <end position="154"/>
    </location>
</feature>
<dbReference type="PANTHER" id="PTHR46373">
    <property type="entry name" value="PROTEIN RKD4"/>
    <property type="match status" value="1"/>
</dbReference>
<protein>
    <recommendedName>
        <fullName evidence="8">RWP-RK domain-containing protein</fullName>
    </recommendedName>
</protein>
<dbReference type="Pfam" id="PF02042">
    <property type="entry name" value="RWP-RK"/>
    <property type="match status" value="1"/>
</dbReference>